<dbReference type="PROSITE" id="PS50878">
    <property type="entry name" value="RT_POL"/>
    <property type="match status" value="1"/>
</dbReference>
<accession>A0A7D9IDI7</accession>
<comment type="caution">
    <text evidence="1">The sequence shown here is derived from an EMBL/GenBank/DDBJ whole genome shotgun (WGS) entry which is preliminary data.</text>
</comment>
<proteinExistence type="predicted"/>
<protein>
    <submittedName>
        <fullName evidence="1">Uncharacterized protein</fullName>
    </submittedName>
</protein>
<name>A0A7D9IDI7_PARCT</name>
<dbReference type="InterPro" id="IPR000477">
    <property type="entry name" value="RT_dom"/>
</dbReference>
<dbReference type="Proteomes" id="UP001152795">
    <property type="component" value="Unassembled WGS sequence"/>
</dbReference>
<dbReference type="EMBL" id="CACRXK020004657">
    <property type="protein sequence ID" value="CAB4003536.1"/>
    <property type="molecule type" value="Genomic_DNA"/>
</dbReference>
<organism evidence="1 2">
    <name type="scientific">Paramuricea clavata</name>
    <name type="common">Red gorgonian</name>
    <name type="synonym">Violescent sea-whip</name>
    <dbReference type="NCBI Taxonomy" id="317549"/>
    <lineage>
        <taxon>Eukaryota</taxon>
        <taxon>Metazoa</taxon>
        <taxon>Cnidaria</taxon>
        <taxon>Anthozoa</taxon>
        <taxon>Octocorallia</taxon>
        <taxon>Malacalcyonacea</taxon>
        <taxon>Plexauridae</taxon>
        <taxon>Paramuricea</taxon>
    </lineage>
</organism>
<feature type="non-terminal residue" evidence="1">
    <location>
        <position position="116"/>
    </location>
</feature>
<dbReference type="Pfam" id="PF00078">
    <property type="entry name" value="RVT_1"/>
    <property type="match status" value="1"/>
</dbReference>
<sequence>MSKAFDSLHPTLLLAKLKAYGFTQNALDLMKSYFKERMNRTKMRQVTSEWKETKRGCPQGSSLGPTLWNIYQNDLFYVERESRLSEYADDHQLYYAHKEPERAVDTITRDGKQTFC</sequence>
<evidence type="ECO:0000313" key="1">
    <source>
        <dbReference type="EMBL" id="CAB4003536.1"/>
    </source>
</evidence>
<evidence type="ECO:0000313" key="2">
    <source>
        <dbReference type="Proteomes" id="UP001152795"/>
    </source>
</evidence>
<reference evidence="1" key="1">
    <citation type="submission" date="2020-04" db="EMBL/GenBank/DDBJ databases">
        <authorList>
            <person name="Alioto T."/>
            <person name="Alioto T."/>
            <person name="Gomez Garrido J."/>
        </authorList>
    </citation>
    <scope>NUCLEOTIDE SEQUENCE</scope>
    <source>
        <strain evidence="1">A484AB</strain>
    </source>
</reference>
<dbReference type="OrthoDB" id="5987619at2759"/>
<gene>
    <name evidence="1" type="ORF">PACLA_8A067584</name>
</gene>
<dbReference type="PANTHER" id="PTHR33332">
    <property type="entry name" value="REVERSE TRANSCRIPTASE DOMAIN-CONTAINING PROTEIN"/>
    <property type="match status" value="1"/>
</dbReference>
<dbReference type="AlphaFoldDB" id="A0A7D9IDI7"/>
<keyword evidence="2" id="KW-1185">Reference proteome</keyword>